<dbReference type="EMBL" id="KK365163">
    <property type="protein sequence ID" value="KCZ80757.1"/>
    <property type="molecule type" value="Genomic_DNA"/>
</dbReference>
<sequence length="230" mass="27424">MTSLLMIRKPLQYIYMILLYIFNTWESKNLLFGAHHNYGIVEIAKEKDFLVVFDLNCGIIPGYDPLLYPENNSVNICDRNTEEAKNDNNNFSLDSRKSCLQQFLLKSKRSLNVLKILYEIADICIFTHEEKYDIHQIFYSLQYQKIINFYFYHLDMKDHNKECTFEQNIKYFSKKIKKYGYKNVYFVTLFDLSDEIKNNKDIICMQVKKSLATKIKNIKKDIFKRIASTS</sequence>
<dbReference type="VEuPathDB" id="MicrosporidiaDB:H312_01815"/>
<reference evidence="1 2" key="2">
    <citation type="submission" date="2014-03" db="EMBL/GenBank/DDBJ databases">
        <title>The Genome Sequence of Anncaliia algerae insect isolate PRA339.</title>
        <authorList>
            <consortium name="The Broad Institute Genome Sequencing Platform"/>
            <consortium name="The Broad Institute Genome Sequencing Center for Infectious Disease"/>
            <person name="Cuomo C."/>
            <person name="Becnel J."/>
            <person name="Sanscrainte N."/>
            <person name="Walker B."/>
            <person name="Young S.K."/>
            <person name="Zeng Q."/>
            <person name="Gargeya S."/>
            <person name="Fitzgerald M."/>
            <person name="Haas B."/>
            <person name="Abouelleil A."/>
            <person name="Alvarado L."/>
            <person name="Arachchi H.M."/>
            <person name="Berlin A.M."/>
            <person name="Chapman S.B."/>
            <person name="Dewar J."/>
            <person name="Goldberg J."/>
            <person name="Griggs A."/>
            <person name="Gujja S."/>
            <person name="Hansen M."/>
            <person name="Howarth C."/>
            <person name="Imamovic A."/>
            <person name="Larimer J."/>
            <person name="McCowan C."/>
            <person name="Murphy C."/>
            <person name="Neiman D."/>
            <person name="Pearson M."/>
            <person name="Priest M."/>
            <person name="Roberts A."/>
            <person name="Saif S."/>
            <person name="Shea T."/>
            <person name="Sisk P."/>
            <person name="Sykes S."/>
            <person name="Wortman J."/>
            <person name="Nusbaum C."/>
            <person name="Birren B."/>
        </authorList>
    </citation>
    <scope>NUCLEOTIDE SEQUENCE [LARGE SCALE GENOMIC DNA]</scope>
    <source>
        <strain evidence="1 2">PRA339</strain>
    </source>
</reference>
<dbReference type="AlphaFoldDB" id="A0A059F0W8"/>
<dbReference type="Proteomes" id="UP000030655">
    <property type="component" value="Unassembled WGS sequence"/>
</dbReference>
<gene>
    <name evidence="1" type="ORF">H312_01815</name>
</gene>
<organism evidence="1 2">
    <name type="scientific">Anncaliia algerae PRA339</name>
    <dbReference type="NCBI Taxonomy" id="1288291"/>
    <lineage>
        <taxon>Eukaryota</taxon>
        <taxon>Fungi</taxon>
        <taxon>Fungi incertae sedis</taxon>
        <taxon>Microsporidia</taxon>
        <taxon>Tubulinosematoidea</taxon>
        <taxon>Tubulinosematidae</taxon>
        <taxon>Anncaliia</taxon>
    </lineage>
</organism>
<name>A0A059F0W8_9MICR</name>
<accession>A0A059F0W8</accession>
<dbReference type="HOGENOM" id="CLU_1204511_0_0_1"/>
<keyword evidence="2" id="KW-1185">Reference proteome</keyword>
<dbReference type="OrthoDB" id="2197682at2759"/>
<evidence type="ECO:0000313" key="2">
    <source>
        <dbReference type="Proteomes" id="UP000030655"/>
    </source>
</evidence>
<protein>
    <submittedName>
        <fullName evidence="1">Uncharacterized protein</fullName>
    </submittedName>
</protein>
<proteinExistence type="predicted"/>
<evidence type="ECO:0000313" key="1">
    <source>
        <dbReference type="EMBL" id="KCZ80757.1"/>
    </source>
</evidence>
<reference evidence="2" key="1">
    <citation type="submission" date="2013-02" db="EMBL/GenBank/DDBJ databases">
        <authorList>
            <consortium name="The Broad Institute Genome Sequencing Platform"/>
            <person name="Cuomo C."/>
            <person name="Becnel J."/>
            <person name="Sanscrainte N."/>
            <person name="Walker B."/>
            <person name="Young S.K."/>
            <person name="Zeng Q."/>
            <person name="Gargeya S."/>
            <person name="Fitzgerald M."/>
            <person name="Haas B."/>
            <person name="Abouelleil A."/>
            <person name="Alvarado L."/>
            <person name="Arachchi H.M."/>
            <person name="Berlin A.M."/>
            <person name="Chapman S.B."/>
            <person name="Dewar J."/>
            <person name="Goldberg J."/>
            <person name="Griggs A."/>
            <person name="Gujja S."/>
            <person name="Hansen M."/>
            <person name="Howarth C."/>
            <person name="Imamovic A."/>
            <person name="Larimer J."/>
            <person name="McCowan C."/>
            <person name="Murphy C."/>
            <person name="Neiman D."/>
            <person name="Pearson M."/>
            <person name="Priest M."/>
            <person name="Roberts A."/>
            <person name="Saif S."/>
            <person name="Shea T."/>
            <person name="Sisk P."/>
            <person name="Sykes S."/>
            <person name="Wortman J."/>
            <person name="Nusbaum C."/>
            <person name="Birren B."/>
        </authorList>
    </citation>
    <scope>NUCLEOTIDE SEQUENCE [LARGE SCALE GENOMIC DNA]</scope>
    <source>
        <strain evidence="2">PRA339</strain>
    </source>
</reference>